<reference evidence="1 2" key="1">
    <citation type="submission" date="2015-12" db="EMBL/GenBank/DDBJ databases">
        <title>Genome sequence of Streptomyces sp. G25.</title>
        <authorList>
            <person name="Poehlein A."/>
            <person name="Roettig A."/>
            <person name="Hiessl S."/>
            <person name="Hauschild P."/>
            <person name="Schauer J."/>
            <person name="Madkour M.H."/>
            <person name="Al-Ansari A.M."/>
            <person name="Almakishah N.H."/>
            <person name="Steinbuechel A."/>
            <person name="Daniel R."/>
        </authorList>
    </citation>
    <scope>NUCLEOTIDE SEQUENCE [LARGE SCALE GENOMIC DNA]</scope>
    <source>
        <strain evidence="2">G25(2015)</strain>
    </source>
</reference>
<dbReference type="PATRIC" id="fig|1716141.3.peg.5816"/>
<accession>A0A177HJQ3</accession>
<dbReference type="Proteomes" id="UP000077381">
    <property type="component" value="Unassembled WGS sequence"/>
</dbReference>
<sequence>MRAELATSPVQHARYQREYLGWGVFVLMNR</sequence>
<dbReference type="EMBL" id="LOHS01000114">
    <property type="protein sequence ID" value="OAH11155.1"/>
    <property type="molecule type" value="Genomic_DNA"/>
</dbReference>
<dbReference type="AlphaFoldDB" id="A0A177HJQ3"/>
<comment type="caution">
    <text evidence="1">The sequence shown here is derived from an EMBL/GenBank/DDBJ whole genome shotgun (WGS) entry which is preliminary data.</text>
</comment>
<proteinExistence type="predicted"/>
<name>A0A177HJQ3_9ACTN</name>
<protein>
    <submittedName>
        <fullName evidence="1">Uncharacterized protein</fullName>
    </submittedName>
</protein>
<evidence type="ECO:0000313" key="2">
    <source>
        <dbReference type="Proteomes" id="UP000077381"/>
    </source>
</evidence>
<keyword evidence="2" id="KW-1185">Reference proteome</keyword>
<organism evidence="1 2">
    <name type="scientific">Streptomyces jeddahensis</name>
    <dbReference type="NCBI Taxonomy" id="1716141"/>
    <lineage>
        <taxon>Bacteria</taxon>
        <taxon>Bacillati</taxon>
        <taxon>Actinomycetota</taxon>
        <taxon>Actinomycetes</taxon>
        <taxon>Kitasatosporales</taxon>
        <taxon>Streptomycetaceae</taxon>
        <taxon>Streptomyces</taxon>
    </lineage>
</organism>
<gene>
    <name evidence="1" type="ORF">STSP_55320</name>
</gene>
<dbReference type="InterPro" id="IPR029063">
    <property type="entry name" value="SAM-dependent_MTases_sf"/>
</dbReference>
<evidence type="ECO:0000313" key="1">
    <source>
        <dbReference type="EMBL" id="OAH11155.1"/>
    </source>
</evidence>
<dbReference type="Gene3D" id="3.40.50.150">
    <property type="entry name" value="Vaccinia Virus protein VP39"/>
    <property type="match status" value="1"/>
</dbReference>